<feature type="compositionally biased region" description="Basic residues" evidence="1">
    <location>
        <begin position="147"/>
        <end position="170"/>
    </location>
</feature>
<accession>A0A6J4HID4</accession>
<organism evidence="2">
    <name type="scientific">uncultured Arthrobacter sp</name>
    <dbReference type="NCBI Taxonomy" id="114050"/>
    <lineage>
        <taxon>Bacteria</taxon>
        <taxon>Bacillati</taxon>
        <taxon>Actinomycetota</taxon>
        <taxon>Actinomycetes</taxon>
        <taxon>Micrococcales</taxon>
        <taxon>Micrococcaceae</taxon>
        <taxon>Arthrobacter</taxon>
        <taxon>environmental samples</taxon>
    </lineage>
</organism>
<feature type="non-terminal residue" evidence="2">
    <location>
        <position position="272"/>
    </location>
</feature>
<feature type="region of interest" description="Disordered" evidence="1">
    <location>
        <begin position="114"/>
        <end position="182"/>
    </location>
</feature>
<gene>
    <name evidence="2" type="ORF">AVDCRST_MAG83-723</name>
</gene>
<reference evidence="2" key="1">
    <citation type="submission" date="2020-02" db="EMBL/GenBank/DDBJ databases">
        <authorList>
            <person name="Meier V. D."/>
        </authorList>
    </citation>
    <scope>NUCLEOTIDE SEQUENCE</scope>
    <source>
        <strain evidence="2">AVDCRST_MAG83</strain>
    </source>
</reference>
<sequence>EAPPQLPRRSRLLPLAAGRGDPAVRDGLGHLPDPCRVRGQRPVVLPDQLHAAELRGRHHQRLRPVLPEYRCRDGGRRRDRPAAGAAAQLRDCAQPEQGGVVRLPLLPAGPCHSRPGGDRAGVLPDQCGGAVRQPDRRHPAHSGLRAAHLHAHPQRHDARHHRRAVRGHGHGRGEPCAGLFPAGPAAVQGRPLHHRRLLGAPGLERIPLPPDPHPVRGHPRGDPRPIQLPDPVRHQHSRPARRSDPLNGPRPARLPVRAPRTCPGPHGRWRKV</sequence>
<proteinExistence type="predicted"/>
<protein>
    <submittedName>
        <fullName evidence="2">ABC transporter, permease protein 2 (Cluster 1, maltose/g3p/polyamine/iron)</fullName>
    </submittedName>
</protein>
<name>A0A6J4HID4_9MICC</name>
<evidence type="ECO:0000256" key="1">
    <source>
        <dbReference type="SAM" id="MobiDB-lite"/>
    </source>
</evidence>
<feature type="region of interest" description="Disordered" evidence="1">
    <location>
        <begin position="202"/>
        <end position="272"/>
    </location>
</feature>
<feature type="compositionally biased region" description="Low complexity" evidence="1">
    <location>
        <begin position="249"/>
        <end position="260"/>
    </location>
</feature>
<dbReference type="AlphaFoldDB" id="A0A6J4HID4"/>
<evidence type="ECO:0000313" key="2">
    <source>
        <dbReference type="EMBL" id="CAA9225252.1"/>
    </source>
</evidence>
<dbReference type="EMBL" id="CADCTE010000054">
    <property type="protein sequence ID" value="CAA9225252.1"/>
    <property type="molecule type" value="Genomic_DNA"/>
</dbReference>
<feature type="non-terminal residue" evidence="2">
    <location>
        <position position="1"/>
    </location>
</feature>
<feature type="region of interest" description="Disordered" evidence="1">
    <location>
        <begin position="1"/>
        <end position="25"/>
    </location>
</feature>